<dbReference type="PANTHER" id="PTHR47354">
    <property type="entry name" value="NADH OXIDOREDUCTASE HCR"/>
    <property type="match status" value="1"/>
</dbReference>
<dbReference type="InterPro" id="IPR012675">
    <property type="entry name" value="Beta-grasp_dom_sf"/>
</dbReference>
<keyword evidence="3" id="KW-0001">2Fe-2S</keyword>
<dbReference type="RefSeq" id="WP_328339891.1">
    <property type="nucleotide sequence ID" value="NZ_CP107906.1"/>
</dbReference>
<dbReference type="InterPro" id="IPR001041">
    <property type="entry name" value="2Fe-2S_ferredoxin-type"/>
</dbReference>
<dbReference type="InterPro" id="IPR017927">
    <property type="entry name" value="FAD-bd_FR_type"/>
</dbReference>
<accession>A0ABZ1NUS4</accession>
<sequence length="317" mass="33556">MATTWMDAVVVARTAATANIAVLDLAPANGTDFPAYTAGAHIDVLLEHGGLIRQYSLCGPPGTGHYRLAVLNDPDSRGGSRAMHTLELGDRLRISAPRNRFPLAAARRHLLFAGGIGITPLLAMVSSLDAEGGDYTLHYSVRSRSDAAFVSELAENPRVAFHFDDEDPGQRLDVDSCLATPSPDTAVYVCGPGGFMDHVLARAEAAGWPPAALHKERFAASAPDPDGAETGAFTVRVASTGAEYQVPEDRSALDVLQENGIDAPSSCQQGICGECVVRVLAGEPDHRDDVLSPDEQADGLFAPCTSRARSRVLELDI</sequence>
<keyword evidence="2" id="KW-0285">Flavoprotein</keyword>
<dbReference type="InterPro" id="IPR017938">
    <property type="entry name" value="Riboflavin_synthase-like_b-brl"/>
</dbReference>
<reference evidence="10 11" key="1">
    <citation type="submission" date="2022-10" db="EMBL/GenBank/DDBJ databases">
        <title>The complete genomes of actinobacterial strains from the NBC collection.</title>
        <authorList>
            <person name="Joergensen T.S."/>
            <person name="Alvarez Arevalo M."/>
            <person name="Sterndorff E.B."/>
            <person name="Faurdal D."/>
            <person name="Vuksanovic O."/>
            <person name="Mourched A.-S."/>
            <person name="Charusanti P."/>
            <person name="Shaw S."/>
            <person name="Blin K."/>
            <person name="Weber T."/>
        </authorList>
    </citation>
    <scope>NUCLEOTIDE SEQUENCE [LARGE SCALE GENOMIC DNA]</scope>
    <source>
        <strain evidence="10 11">NBC_00456</strain>
    </source>
</reference>
<dbReference type="SUPFAM" id="SSF63380">
    <property type="entry name" value="Riboflavin synthase domain-like"/>
    <property type="match status" value="1"/>
</dbReference>
<dbReference type="Gene3D" id="3.10.20.30">
    <property type="match status" value="1"/>
</dbReference>
<dbReference type="CDD" id="cd00207">
    <property type="entry name" value="fer2"/>
    <property type="match status" value="1"/>
</dbReference>
<evidence type="ECO:0000256" key="3">
    <source>
        <dbReference type="ARBA" id="ARBA00022714"/>
    </source>
</evidence>
<dbReference type="SUPFAM" id="SSF54292">
    <property type="entry name" value="2Fe-2S ferredoxin-like"/>
    <property type="match status" value="1"/>
</dbReference>
<keyword evidence="6" id="KW-0408">Iron</keyword>
<dbReference type="PROSITE" id="PS51085">
    <property type="entry name" value="2FE2S_FER_2"/>
    <property type="match status" value="1"/>
</dbReference>
<dbReference type="Pfam" id="PF00111">
    <property type="entry name" value="Fer2"/>
    <property type="match status" value="1"/>
</dbReference>
<evidence type="ECO:0000256" key="2">
    <source>
        <dbReference type="ARBA" id="ARBA00022630"/>
    </source>
</evidence>
<evidence type="ECO:0000256" key="4">
    <source>
        <dbReference type="ARBA" id="ARBA00022723"/>
    </source>
</evidence>
<evidence type="ECO:0000313" key="10">
    <source>
        <dbReference type="EMBL" id="WUG94933.1"/>
    </source>
</evidence>
<evidence type="ECO:0000313" key="11">
    <source>
        <dbReference type="Proteomes" id="UP001341259"/>
    </source>
</evidence>
<evidence type="ECO:0000256" key="7">
    <source>
        <dbReference type="ARBA" id="ARBA00023014"/>
    </source>
</evidence>
<dbReference type="PROSITE" id="PS51384">
    <property type="entry name" value="FAD_FR"/>
    <property type="match status" value="1"/>
</dbReference>
<dbReference type="InterPro" id="IPR039261">
    <property type="entry name" value="FNR_nucleotide-bd"/>
</dbReference>
<dbReference type="PRINTS" id="PR00409">
    <property type="entry name" value="PHDIOXRDTASE"/>
</dbReference>
<keyword evidence="7" id="KW-0411">Iron-sulfur</keyword>
<dbReference type="EMBL" id="CP107906">
    <property type="protein sequence ID" value="WUG94933.1"/>
    <property type="molecule type" value="Genomic_DNA"/>
</dbReference>
<comment type="cofactor">
    <cofactor evidence="1">
        <name>FAD</name>
        <dbReference type="ChEBI" id="CHEBI:57692"/>
    </cofactor>
</comment>
<evidence type="ECO:0000256" key="6">
    <source>
        <dbReference type="ARBA" id="ARBA00023004"/>
    </source>
</evidence>
<evidence type="ECO:0000259" key="9">
    <source>
        <dbReference type="PROSITE" id="PS51384"/>
    </source>
</evidence>
<protein>
    <submittedName>
        <fullName evidence="10">PDR/VanB family oxidoreductase</fullName>
    </submittedName>
</protein>
<organism evidence="10 11">
    <name type="scientific">Streptomyces violaceus</name>
    <name type="common">Streptomyces venezuelae</name>
    <dbReference type="NCBI Taxonomy" id="1936"/>
    <lineage>
        <taxon>Bacteria</taxon>
        <taxon>Bacillati</taxon>
        <taxon>Actinomycetota</taxon>
        <taxon>Actinomycetes</taxon>
        <taxon>Kitasatosporales</taxon>
        <taxon>Streptomycetaceae</taxon>
        <taxon>Streptomyces</taxon>
    </lineage>
</organism>
<name>A0ABZ1NUS4_STRVL</name>
<keyword evidence="11" id="KW-1185">Reference proteome</keyword>
<keyword evidence="5" id="KW-0560">Oxidoreductase</keyword>
<dbReference type="InterPro" id="IPR036010">
    <property type="entry name" value="2Fe-2S_ferredoxin-like_sf"/>
</dbReference>
<keyword evidence="4" id="KW-0479">Metal-binding</keyword>
<dbReference type="Proteomes" id="UP001341259">
    <property type="component" value="Chromosome"/>
</dbReference>
<dbReference type="PANTHER" id="PTHR47354:SF1">
    <property type="entry name" value="CARNITINE MONOOXYGENASE REDUCTASE SUBUNIT"/>
    <property type="match status" value="1"/>
</dbReference>
<evidence type="ECO:0000259" key="8">
    <source>
        <dbReference type="PROSITE" id="PS51085"/>
    </source>
</evidence>
<dbReference type="Gene3D" id="3.40.50.80">
    <property type="entry name" value="Nucleotide-binding domain of ferredoxin-NADP reductase (FNR) module"/>
    <property type="match status" value="1"/>
</dbReference>
<evidence type="ECO:0000256" key="5">
    <source>
        <dbReference type="ARBA" id="ARBA00023002"/>
    </source>
</evidence>
<dbReference type="InterPro" id="IPR050415">
    <property type="entry name" value="MRET"/>
</dbReference>
<proteinExistence type="predicted"/>
<evidence type="ECO:0000256" key="1">
    <source>
        <dbReference type="ARBA" id="ARBA00001974"/>
    </source>
</evidence>
<dbReference type="CDD" id="cd06185">
    <property type="entry name" value="PDR_like"/>
    <property type="match status" value="1"/>
</dbReference>
<gene>
    <name evidence="10" type="ORF">OHB29_18810</name>
</gene>
<dbReference type="Gene3D" id="2.40.30.10">
    <property type="entry name" value="Translation factors"/>
    <property type="match status" value="1"/>
</dbReference>
<feature type="domain" description="FAD-binding FR-type" evidence="9">
    <location>
        <begin position="3"/>
        <end position="104"/>
    </location>
</feature>
<dbReference type="SUPFAM" id="SSF52343">
    <property type="entry name" value="Ferredoxin reductase-like, C-terminal NADP-linked domain"/>
    <property type="match status" value="1"/>
</dbReference>
<feature type="domain" description="2Fe-2S ferredoxin-type" evidence="8">
    <location>
        <begin position="233"/>
        <end position="317"/>
    </location>
</feature>